<reference evidence="2" key="1">
    <citation type="submission" date="2018-08" db="EMBL/GenBank/DDBJ databases">
        <title>Identification of Burkholderia cepacia strains that express a Burkholderia pseudomallei-like capsular polysaccharide.</title>
        <authorList>
            <person name="Burtnick M.N."/>
            <person name="Vongsouvath M."/>
            <person name="Newton P."/>
            <person name="Wuthiekanun V."/>
            <person name="Limmathurotsakul D."/>
            <person name="Brett P.J."/>
            <person name="Chantratita N."/>
            <person name="Dance D.A."/>
        </authorList>
    </citation>
    <scope>NUCLEOTIDE SEQUENCE</scope>
    <source>
        <strain evidence="2">SBXCC001</strain>
    </source>
</reference>
<protein>
    <submittedName>
        <fullName evidence="2">Uncharacterized protein</fullName>
    </submittedName>
</protein>
<dbReference type="EMBL" id="QXCT01000002">
    <property type="protein sequence ID" value="MDW9256036.1"/>
    <property type="molecule type" value="Genomic_DNA"/>
</dbReference>
<feature type="region of interest" description="Disordered" evidence="1">
    <location>
        <begin position="62"/>
        <end position="87"/>
    </location>
</feature>
<dbReference type="Proteomes" id="UP001272137">
    <property type="component" value="Unassembled WGS sequence"/>
</dbReference>
<evidence type="ECO:0000313" key="3">
    <source>
        <dbReference type="Proteomes" id="UP001272137"/>
    </source>
</evidence>
<comment type="caution">
    <text evidence="2">The sequence shown here is derived from an EMBL/GenBank/DDBJ whole genome shotgun (WGS) entry which is preliminary data.</text>
</comment>
<organism evidence="2 3">
    <name type="scientific">Burkholderia thailandensis</name>
    <dbReference type="NCBI Taxonomy" id="57975"/>
    <lineage>
        <taxon>Bacteria</taxon>
        <taxon>Pseudomonadati</taxon>
        <taxon>Pseudomonadota</taxon>
        <taxon>Betaproteobacteria</taxon>
        <taxon>Burkholderiales</taxon>
        <taxon>Burkholderiaceae</taxon>
        <taxon>Burkholderia</taxon>
        <taxon>pseudomallei group</taxon>
    </lineage>
</organism>
<name>A0AAW9D1Z0_BURTH</name>
<gene>
    <name evidence="2" type="ORF">C7S16_3867</name>
</gene>
<sequence>MNRPPSTTAGGFFCAREAVALARLGQPPGLGGGPSWRPVEPVCQVGPSREVDATASAMRPLMLDFPSSSDSSITSRPRSAPGSPRHN</sequence>
<evidence type="ECO:0000313" key="2">
    <source>
        <dbReference type="EMBL" id="MDW9256036.1"/>
    </source>
</evidence>
<accession>A0AAW9D1Z0</accession>
<evidence type="ECO:0000256" key="1">
    <source>
        <dbReference type="SAM" id="MobiDB-lite"/>
    </source>
</evidence>
<dbReference type="AlphaFoldDB" id="A0AAW9D1Z0"/>
<feature type="compositionally biased region" description="Low complexity" evidence="1">
    <location>
        <begin position="66"/>
        <end position="79"/>
    </location>
</feature>
<proteinExistence type="predicted"/>